<comment type="subcellular location">
    <subcellularLocation>
        <location evidence="1">Nucleus</location>
    </subcellularLocation>
</comment>
<organism evidence="6">
    <name type="scientific">Magallana gigas</name>
    <name type="common">Pacific oyster</name>
    <name type="synonym">Crassostrea gigas</name>
    <dbReference type="NCBI Taxonomy" id="29159"/>
    <lineage>
        <taxon>Eukaryota</taxon>
        <taxon>Metazoa</taxon>
        <taxon>Spiralia</taxon>
        <taxon>Lophotrochozoa</taxon>
        <taxon>Mollusca</taxon>
        <taxon>Bivalvia</taxon>
        <taxon>Autobranchia</taxon>
        <taxon>Pteriomorphia</taxon>
        <taxon>Ostreida</taxon>
        <taxon>Ostreoidea</taxon>
        <taxon>Ostreidae</taxon>
        <taxon>Magallana</taxon>
    </lineage>
</organism>
<keyword evidence="3" id="KW-0540">Nuclease</keyword>
<protein>
    <submittedName>
        <fullName evidence="6">RNA exonuclease 1-like protein</fullName>
    </submittedName>
</protein>
<name>K1PHG1_MAGGI</name>
<dbReference type="SUPFAM" id="SSF53098">
    <property type="entry name" value="Ribonuclease H-like"/>
    <property type="match status" value="1"/>
</dbReference>
<dbReference type="InterPro" id="IPR036397">
    <property type="entry name" value="RNaseH_sf"/>
</dbReference>
<dbReference type="InterPro" id="IPR012337">
    <property type="entry name" value="RNaseH-like_sf"/>
</dbReference>
<accession>K1PHG1</accession>
<comment type="similarity">
    <text evidence="2">Belongs to the REXO1/REXO3 family.</text>
</comment>
<dbReference type="PANTHER" id="PTHR12801">
    <property type="entry name" value="RNA EXONUCLEASE REXO1 / RECO3 FAMILY MEMBER-RELATED"/>
    <property type="match status" value="1"/>
</dbReference>
<dbReference type="SMART" id="SM00479">
    <property type="entry name" value="EXOIII"/>
    <property type="match status" value="1"/>
</dbReference>
<keyword evidence="6" id="KW-0269">Exonuclease</keyword>
<evidence type="ECO:0000256" key="3">
    <source>
        <dbReference type="ARBA" id="ARBA00022722"/>
    </source>
</evidence>
<dbReference type="GO" id="GO:0005634">
    <property type="term" value="C:nucleus"/>
    <property type="evidence" value="ECO:0007669"/>
    <property type="project" value="UniProtKB-SubCell"/>
</dbReference>
<evidence type="ECO:0000256" key="2">
    <source>
        <dbReference type="ARBA" id="ARBA00006357"/>
    </source>
</evidence>
<sequence length="151" mass="17067">MNSFHLGLVSQYCDGVDKYHVHVSNKWKNRTGYRQTLPCPPVPDGDYGVYALDTEMVYTQVGLELARVTVVDCNNEVVYDTFVRPDTKVIDFNTRFSGITAKDMDGVTTTIRDVQAVLLRLFAEETILIGHSLECDLTAVKVILNFMTFSY</sequence>
<dbReference type="Pfam" id="PF00929">
    <property type="entry name" value="RNase_T"/>
    <property type="match status" value="1"/>
</dbReference>
<evidence type="ECO:0000313" key="6">
    <source>
        <dbReference type="EMBL" id="EKC18339.1"/>
    </source>
</evidence>
<dbReference type="InterPro" id="IPR047021">
    <property type="entry name" value="REXO1/3/4-like"/>
</dbReference>
<dbReference type="PANTHER" id="PTHR12801:SF115">
    <property type="entry name" value="FI18136P1-RELATED"/>
    <property type="match status" value="1"/>
</dbReference>
<keyword evidence="5" id="KW-0539">Nucleus</keyword>
<dbReference type="HOGENOM" id="CLU_1733272_0_0_1"/>
<dbReference type="GO" id="GO:0004527">
    <property type="term" value="F:exonuclease activity"/>
    <property type="evidence" value="ECO:0007669"/>
    <property type="project" value="UniProtKB-KW"/>
</dbReference>
<dbReference type="Gene3D" id="3.30.420.10">
    <property type="entry name" value="Ribonuclease H-like superfamily/Ribonuclease H"/>
    <property type="match status" value="1"/>
</dbReference>
<evidence type="ECO:0000256" key="5">
    <source>
        <dbReference type="ARBA" id="ARBA00023242"/>
    </source>
</evidence>
<proteinExistence type="inferred from homology"/>
<gene>
    <name evidence="6" type="ORF">CGI_10013143</name>
</gene>
<dbReference type="InterPro" id="IPR013520">
    <property type="entry name" value="Ribonucl_H"/>
</dbReference>
<dbReference type="AlphaFoldDB" id="K1PHG1"/>
<dbReference type="GO" id="GO:0003676">
    <property type="term" value="F:nucleic acid binding"/>
    <property type="evidence" value="ECO:0007669"/>
    <property type="project" value="InterPro"/>
</dbReference>
<reference evidence="6" key="1">
    <citation type="journal article" date="2012" name="Nature">
        <title>The oyster genome reveals stress adaptation and complexity of shell formation.</title>
        <authorList>
            <person name="Zhang G."/>
            <person name="Fang X."/>
            <person name="Guo X."/>
            <person name="Li L."/>
            <person name="Luo R."/>
            <person name="Xu F."/>
            <person name="Yang P."/>
            <person name="Zhang L."/>
            <person name="Wang X."/>
            <person name="Qi H."/>
            <person name="Xiong Z."/>
            <person name="Que H."/>
            <person name="Xie Y."/>
            <person name="Holland P.W."/>
            <person name="Paps J."/>
            <person name="Zhu Y."/>
            <person name="Wu F."/>
            <person name="Chen Y."/>
            <person name="Wang J."/>
            <person name="Peng C."/>
            <person name="Meng J."/>
            <person name="Yang L."/>
            <person name="Liu J."/>
            <person name="Wen B."/>
            <person name="Zhang N."/>
            <person name="Huang Z."/>
            <person name="Zhu Q."/>
            <person name="Feng Y."/>
            <person name="Mount A."/>
            <person name="Hedgecock D."/>
            <person name="Xu Z."/>
            <person name="Liu Y."/>
            <person name="Domazet-Loso T."/>
            <person name="Du Y."/>
            <person name="Sun X."/>
            <person name="Zhang S."/>
            <person name="Liu B."/>
            <person name="Cheng P."/>
            <person name="Jiang X."/>
            <person name="Li J."/>
            <person name="Fan D."/>
            <person name="Wang W."/>
            <person name="Fu W."/>
            <person name="Wang T."/>
            <person name="Wang B."/>
            <person name="Zhang J."/>
            <person name="Peng Z."/>
            <person name="Li Y."/>
            <person name="Li N."/>
            <person name="Wang J."/>
            <person name="Chen M."/>
            <person name="He Y."/>
            <person name="Tan F."/>
            <person name="Song X."/>
            <person name="Zheng Q."/>
            <person name="Huang R."/>
            <person name="Yang H."/>
            <person name="Du X."/>
            <person name="Chen L."/>
            <person name="Yang M."/>
            <person name="Gaffney P.M."/>
            <person name="Wang S."/>
            <person name="Luo L."/>
            <person name="She Z."/>
            <person name="Ming Y."/>
            <person name="Huang W."/>
            <person name="Zhang S."/>
            <person name="Huang B."/>
            <person name="Zhang Y."/>
            <person name="Qu T."/>
            <person name="Ni P."/>
            <person name="Miao G."/>
            <person name="Wang J."/>
            <person name="Wang Q."/>
            <person name="Steinberg C.E."/>
            <person name="Wang H."/>
            <person name="Li N."/>
            <person name="Qian L."/>
            <person name="Zhang G."/>
            <person name="Li Y."/>
            <person name="Yang H."/>
            <person name="Liu X."/>
            <person name="Wang J."/>
            <person name="Yin Y."/>
            <person name="Wang J."/>
        </authorList>
    </citation>
    <scope>NUCLEOTIDE SEQUENCE [LARGE SCALE GENOMIC DNA]</scope>
    <source>
        <strain evidence="6">05x7-T-G4-1.051#20</strain>
    </source>
</reference>
<evidence type="ECO:0000256" key="4">
    <source>
        <dbReference type="ARBA" id="ARBA00022801"/>
    </source>
</evidence>
<dbReference type="EMBL" id="JH816787">
    <property type="protein sequence ID" value="EKC18339.1"/>
    <property type="molecule type" value="Genomic_DNA"/>
</dbReference>
<keyword evidence="4" id="KW-0378">Hydrolase</keyword>
<evidence type="ECO:0000256" key="1">
    <source>
        <dbReference type="ARBA" id="ARBA00004123"/>
    </source>
</evidence>
<dbReference type="InParanoid" id="K1PHG1"/>